<dbReference type="AlphaFoldDB" id="A0A433D0B9"/>
<evidence type="ECO:0000313" key="2">
    <source>
        <dbReference type="EMBL" id="RUP44282.1"/>
    </source>
</evidence>
<gene>
    <name evidence="2" type="ORF">BC936DRAFT_149681</name>
</gene>
<protein>
    <submittedName>
        <fullName evidence="2">Uncharacterized protein</fullName>
    </submittedName>
</protein>
<evidence type="ECO:0000256" key="1">
    <source>
        <dbReference type="SAM" id="SignalP"/>
    </source>
</evidence>
<feature type="signal peptide" evidence="1">
    <location>
        <begin position="1"/>
        <end position="19"/>
    </location>
</feature>
<dbReference type="Proteomes" id="UP000268093">
    <property type="component" value="Unassembled WGS sequence"/>
</dbReference>
<keyword evidence="3" id="KW-1185">Reference proteome</keyword>
<accession>A0A433D0B9</accession>
<reference evidence="2 3" key="1">
    <citation type="journal article" date="2018" name="New Phytol.">
        <title>Phylogenomics of Endogonaceae and evolution of mycorrhizas within Mucoromycota.</title>
        <authorList>
            <person name="Chang Y."/>
            <person name="Desiro A."/>
            <person name="Na H."/>
            <person name="Sandor L."/>
            <person name="Lipzen A."/>
            <person name="Clum A."/>
            <person name="Barry K."/>
            <person name="Grigoriev I.V."/>
            <person name="Martin F.M."/>
            <person name="Stajich J.E."/>
            <person name="Smith M.E."/>
            <person name="Bonito G."/>
            <person name="Spatafora J.W."/>
        </authorList>
    </citation>
    <scope>NUCLEOTIDE SEQUENCE [LARGE SCALE GENOMIC DNA]</scope>
    <source>
        <strain evidence="2 3">GMNB39</strain>
    </source>
</reference>
<keyword evidence="1" id="KW-0732">Signal</keyword>
<proteinExistence type="predicted"/>
<comment type="caution">
    <text evidence="2">The sequence shown here is derived from an EMBL/GenBank/DDBJ whole genome shotgun (WGS) entry which is preliminary data.</text>
</comment>
<feature type="chain" id="PRO_5019493797" evidence="1">
    <location>
        <begin position="20"/>
        <end position="114"/>
    </location>
</feature>
<evidence type="ECO:0000313" key="3">
    <source>
        <dbReference type="Proteomes" id="UP000268093"/>
    </source>
</evidence>
<sequence length="114" mass="12747">MQIPLFLLAALALVNTSCAIRFELYPSENYLPSHGFVPILARGKINPAIPTPFQRRLGSRLNSTQPASQFYSEPGCHGPLTHQYPEARRPTFPSDKISSIYVVTSDSYFNCTTR</sequence>
<name>A0A433D0B9_9FUNG</name>
<organism evidence="2 3">
    <name type="scientific">Jimgerdemannia flammicorona</name>
    <dbReference type="NCBI Taxonomy" id="994334"/>
    <lineage>
        <taxon>Eukaryota</taxon>
        <taxon>Fungi</taxon>
        <taxon>Fungi incertae sedis</taxon>
        <taxon>Mucoromycota</taxon>
        <taxon>Mucoromycotina</taxon>
        <taxon>Endogonomycetes</taxon>
        <taxon>Endogonales</taxon>
        <taxon>Endogonaceae</taxon>
        <taxon>Jimgerdemannia</taxon>
    </lineage>
</organism>
<dbReference type="EMBL" id="RBNI01009203">
    <property type="protein sequence ID" value="RUP44282.1"/>
    <property type="molecule type" value="Genomic_DNA"/>
</dbReference>